<gene>
    <name evidence="2" type="ORF">HH304_08600</name>
</gene>
<dbReference type="PROSITE" id="PS51257">
    <property type="entry name" value="PROKAR_LIPOPROTEIN"/>
    <property type="match status" value="1"/>
</dbReference>
<dbReference type="SUPFAM" id="SSF49899">
    <property type="entry name" value="Concanavalin A-like lectins/glucanases"/>
    <property type="match status" value="1"/>
</dbReference>
<evidence type="ECO:0000313" key="3">
    <source>
        <dbReference type="Proteomes" id="UP000559010"/>
    </source>
</evidence>
<evidence type="ECO:0000256" key="1">
    <source>
        <dbReference type="SAM" id="SignalP"/>
    </source>
</evidence>
<feature type="chain" id="PRO_5032663191" evidence="1">
    <location>
        <begin position="25"/>
        <end position="240"/>
    </location>
</feature>
<protein>
    <submittedName>
        <fullName evidence="2">LamG domain-containing protein</fullName>
    </submittedName>
</protein>
<dbReference type="EMBL" id="JABBNU010000005">
    <property type="protein sequence ID" value="NMM48456.1"/>
    <property type="molecule type" value="Genomic_DNA"/>
</dbReference>
<keyword evidence="3" id="KW-1185">Reference proteome</keyword>
<sequence>MRINLLSKGLLALMFISVISLVSSCTGEEGAEPAIIDIPRDGLVAFYPFNGNANDESNVGEAANLDEVGGSPQLTTDRFGNANSAYSFDGVNDYLRVQDLEKLNFQNGFTFAVWAKSDNLSGVVLDTHAGWVQYINNYVAGYVNTSPTFTSYVDETKHGDWKFICFSFDASTKKTNLYVNSSLVKTETVPQENALYPVRLNDRIDIGTDSFNGLIDDVVIYNKALTSSAIEQIYIQNITK</sequence>
<keyword evidence="1" id="KW-0732">Signal</keyword>
<comment type="caution">
    <text evidence="2">The sequence shown here is derived from an EMBL/GenBank/DDBJ whole genome shotgun (WGS) entry which is preliminary data.</text>
</comment>
<feature type="signal peptide" evidence="1">
    <location>
        <begin position="1"/>
        <end position="24"/>
    </location>
</feature>
<dbReference type="RefSeq" id="WP_169680252.1">
    <property type="nucleotide sequence ID" value="NZ_JABBNU010000005.1"/>
</dbReference>
<organism evidence="2 3">
    <name type="scientific">Marinigracilibium pacificum</name>
    <dbReference type="NCBI Taxonomy" id="2729599"/>
    <lineage>
        <taxon>Bacteria</taxon>
        <taxon>Pseudomonadati</taxon>
        <taxon>Bacteroidota</taxon>
        <taxon>Cytophagia</taxon>
        <taxon>Cytophagales</taxon>
        <taxon>Flammeovirgaceae</taxon>
        <taxon>Marinigracilibium</taxon>
    </lineage>
</organism>
<dbReference type="GO" id="GO:0004553">
    <property type="term" value="F:hydrolase activity, hydrolyzing O-glycosyl compounds"/>
    <property type="evidence" value="ECO:0007669"/>
    <property type="project" value="UniProtKB-ARBA"/>
</dbReference>
<accession>A0A848IXU8</accession>
<name>A0A848IXU8_9BACT</name>
<dbReference type="InterPro" id="IPR013320">
    <property type="entry name" value="ConA-like_dom_sf"/>
</dbReference>
<proteinExistence type="predicted"/>
<dbReference type="Proteomes" id="UP000559010">
    <property type="component" value="Unassembled WGS sequence"/>
</dbReference>
<dbReference type="Pfam" id="PF13385">
    <property type="entry name" value="Laminin_G_3"/>
    <property type="match status" value="1"/>
</dbReference>
<dbReference type="Gene3D" id="2.60.120.200">
    <property type="match status" value="1"/>
</dbReference>
<dbReference type="GO" id="GO:0005975">
    <property type="term" value="P:carbohydrate metabolic process"/>
    <property type="evidence" value="ECO:0007669"/>
    <property type="project" value="UniProtKB-ARBA"/>
</dbReference>
<reference evidence="2 3" key="1">
    <citation type="submission" date="2020-04" db="EMBL/GenBank/DDBJ databases">
        <title>Flammeovirgaceae bacterium KN852 isolated from deep sea.</title>
        <authorList>
            <person name="Zhang D.-C."/>
        </authorList>
    </citation>
    <scope>NUCLEOTIDE SEQUENCE [LARGE SCALE GENOMIC DNA]</scope>
    <source>
        <strain evidence="2 3">KN852</strain>
    </source>
</reference>
<evidence type="ECO:0000313" key="2">
    <source>
        <dbReference type="EMBL" id="NMM48456.1"/>
    </source>
</evidence>
<dbReference type="AlphaFoldDB" id="A0A848IXU8"/>